<organism evidence="2 3">
    <name type="scientific">Paenibacillus hexagrammi</name>
    <dbReference type="NCBI Taxonomy" id="2908839"/>
    <lineage>
        <taxon>Bacteria</taxon>
        <taxon>Bacillati</taxon>
        <taxon>Bacillota</taxon>
        <taxon>Bacilli</taxon>
        <taxon>Bacillales</taxon>
        <taxon>Paenibacillaceae</taxon>
        <taxon>Paenibacillus</taxon>
    </lineage>
</organism>
<keyword evidence="3" id="KW-1185">Reference proteome</keyword>
<reference evidence="2 3" key="1">
    <citation type="journal article" date="2024" name="Int. J. Syst. Evol. Microbiol.">
        <title>Paenibacillus hexagrammi sp. nov., a novel bacterium isolated from the gut content of Hexagrammos agrammus.</title>
        <authorList>
            <person name="Jung H.K."/>
            <person name="Kim D.G."/>
            <person name="Zin H."/>
            <person name="Park J."/>
            <person name="Jung H."/>
            <person name="Kim Y.O."/>
            <person name="Kong H.J."/>
            <person name="Kim J.W."/>
            <person name="Kim Y.S."/>
        </authorList>
    </citation>
    <scope>NUCLEOTIDE SEQUENCE [LARGE SCALE GENOMIC DNA]</scope>
    <source>
        <strain evidence="2 3">YPD9-1</strain>
    </source>
</reference>
<gene>
    <name evidence="2" type="ORF">L0M14_25775</name>
</gene>
<dbReference type="EMBL" id="CP090978">
    <property type="protein sequence ID" value="UJF32947.1"/>
    <property type="molecule type" value="Genomic_DNA"/>
</dbReference>
<feature type="transmembrane region" description="Helical" evidence="1">
    <location>
        <begin position="31"/>
        <end position="49"/>
    </location>
</feature>
<evidence type="ECO:0000313" key="3">
    <source>
        <dbReference type="Proteomes" id="UP001649230"/>
    </source>
</evidence>
<proteinExistence type="predicted"/>
<protein>
    <submittedName>
        <fullName evidence="2">Uncharacterized protein</fullName>
    </submittedName>
</protein>
<sequence length="50" mass="5867">MFILWLSISFCSFVLFRLFSLYTKTYWKNDVVIAVAQGLLISILIKYVMA</sequence>
<evidence type="ECO:0000313" key="2">
    <source>
        <dbReference type="EMBL" id="UJF32947.1"/>
    </source>
</evidence>
<dbReference type="RefSeq" id="WP_235119290.1">
    <property type="nucleotide sequence ID" value="NZ_CP090978.1"/>
</dbReference>
<keyword evidence="1" id="KW-0812">Transmembrane</keyword>
<keyword evidence="1" id="KW-0472">Membrane</keyword>
<accession>A0ABY3SG44</accession>
<keyword evidence="1" id="KW-1133">Transmembrane helix</keyword>
<evidence type="ECO:0000256" key="1">
    <source>
        <dbReference type="SAM" id="Phobius"/>
    </source>
</evidence>
<name>A0ABY3SG44_9BACL</name>
<dbReference type="Proteomes" id="UP001649230">
    <property type="component" value="Chromosome"/>
</dbReference>